<feature type="transmembrane region" description="Helical" evidence="1">
    <location>
        <begin position="56"/>
        <end position="77"/>
    </location>
</feature>
<dbReference type="InterPro" id="IPR029058">
    <property type="entry name" value="AB_hydrolase_fold"/>
</dbReference>
<evidence type="ECO:0008006" key="4">
    <source>
        <dbReference type="Google" id="ProtNLM"/>
    </source>
</evidence>
<feature type="transmembrane region" description="Helical" evidence="1">
    <location>
        <begin position="26"/>
        <end position="44"/>
    </location>
</feature>
<evidence type="ECO:0000313" key="2">
    <source>
        <dbReference type="EMBL" id="WQD37768.1"/>
    </source>
</evidence>
<evidence type="ECO:0000256" key="1">
    <source>
        <dbReference type="SAM" id="Phobius"/>
    </source>
</evidence>
<evidence type="ECO:0000313" key="3">
    <source>
        <dbReference type="Proteomes" id="UP001325680"/>
    </source>
</evidence>
<organism evidence="2 3">
    <name type="scientific">Niabella yanshanensis</name>
    <dbReference type="NCBI Taxonomy" id="577386"/>
    <lineage>
        <taxon>Bacteria</taxon>
        <taxon>Pseudomonadati</taxon>
        <taxon>Bacteroidota</taxon>
        <taxon>Chitinophagia</taxon>
        <taxon>Chitinophagales</taxon>
        <taxon>Chitinophagaceae</taxon>
        <taxon>Niabella</taxon>
    </lineage>
</organism>
<feature type="transmembrane region" description="Helical" evidence="1">
    <location>
        <begin position="108"/>
        <end position="126"/>
    </location>
</feature>
<keyword evidence="3" id="KW-1185">Reference proteome</keyword>
<dbReference type="Gene3D" id="3.40.50.1820">
    <property type="entry name" value="alpha/beta hydrolase"/>
    <property type="match status" value="1"/>
</dbReference>
<dbReference type="Pfam" id="PF07224">
    <property type="entry name" value="Chlorophyllase"/>
    <property type="match status" value="1"/>
</dbReference>
<name>A0ABZ0W553_9BACT</name>
<dbReference type="InterPro" id="IPR017395">
    <property type="entry name" value="Chlorophyllase-like"/>
</dbReference>
<proteinExistence type="predicted"/>
<feature type="transmembrane region" description="Helical" evidence="1">
    <location>
        <begin position="133"/>
        <end position="154"/>
    </location>
</feature>
<dbReference type="Proteomes" id="UP001325680">
    <property type="component" value="Chromosome"/>
</dbReference>
<keyword evidence="1" id="KW-0812">Transmembrane</keyword>
<accession>A0ABZ0W553</accession>
<feature type="transmembrane region" description="Helical" evidence="1">
    <location>
        <begin position="84"/>
        <end position="102"/>
    </location>
</feature>
<keyword evidence="1" id="KW-1133">Transmembrane helix</keyword>
<dbReference type="RefSeq" id="WP_114790537.1">
    <property type="nucleotide sequence ID" value="NZ_CP139960.1"/>
</dbReference>
<dbReference type="SUPFAM" id="SSF53474">
    <property type="entry name" value="alpha/beta-Hydrolases"/>
    <property type="match status" value="1"/>
</dbReference>
<reference evidence="2 3" key="1">
    <citation type="submission" date="2023-12" db="EMBL/GenBank/DDBJ databases">
        <title>Genome sequencing and assembly of bacterial species from a model synthetic community.</title>
        <authorList>
            <person name="Hogle S.L."/>
        </authorList>
    </citation>
    <scope>NUCLEOTIDE SEQUENCE [LARGE SCALE GENOMIC DNA]</scope>
    <source>
        <strain evidence="2 3">HAMBI_3031</strain>
    </source>
</reference>
<keyword evidence="1" id="KW-0472">Membrane</keyword>
<dbReference type="EMBL" id="CP139960">
    <property type="protein sequence ID" value="WQD37768.1"/>
    <property type="molecule type" value="Genomic_DNA"/>
</dbReference>
<protein>
    <recommendedName>
        <fullName evidence="4">Alpha/beta hydrolase</fullName>
    </recommendedName>
</protein>
<gene>
    <name evidence="2" type="ORF">U0035_19045</name>
</gene>
<sequence>MLRKSKKNVKFSVEEVINLLNKSSRGALVGSMVAALICMMYFAGTVKTGLPLIVDVFIVVGVSLMLPFLIFGLAYYIYTVIQNVNKYIVIAVIGTFLFTRFLPDEKFNRPFIFLELISGILVGIAFHLKTRLIVRWLFVCLAVAINVSMFALLVSKGSTHALPVTDRYWEQKASKHLTSVEDPIKHRPFAVKEFSYGSGTDKQRAEYGPDVQLRTMPVNASPFMQPASKIKSLLRKTYWGFGLDQLPLNARVWMPQQPGTFSLVVFVHGNHLMTDYSEKGYAYMGSLLASQGFIVVSIDENFLNESWFNDFWFTEVNARAWLILKHLEYLRTWSANPGNPFYRRVDMNNICLAGHSRGADAVAVALTLNGLDRYPYDGQINFNFRFSIKSIVQLAPAGRQSPGFEIPLENSGANFLILHGSHDQDVYYCEGIRSFNRVKTDTAHKNLKAMLYIYKANHGQFNSVWGIKDLRFPNQYFVNSAGLLSGADQQRIAGTYVSAFLKATMLGEKKYIPFLKDCRTGFDFLPRNYYVSQFEDYSFRYLADYEEDQNLRTTDLQGCFIEAGNLKKWYERVLPLRNGDALGQENKGVFLEWGNANNPVPPYYTINLSGSLPGARIPWNSENLFFSIANNSDQINQVNFSIELRTPTRIYRKSFSDFYTAAPLLKTELAKWNYLSDLKKDMPVERVLQFIQLPFSAFKEADADFNPQQIEQISFVFDKQPAGSVIIDKIGYN</sequence>